<feature type="compositionally biased region" description="Acidic residues" evidence="2">
    <location>
        <begin position="352"/>
        <end position="362"/>
    </location>
</feature>
<feature type="non-terminal residue" evidence="4">
    <location>
        <position position="2814"/>
    </location>
</feature>
<dbReference type="OrthoDB" id="67700at2759"/>
<feature type="compositionally biased region" description="Basic and acidic residues" evidence="2">
    <location>
        <begin position="163"/>
        <end position="172"/>
    </location>
</feature>
<dbReference type="GO" id="GO:0098982">
    <property type="term" value="C:GABA-ergic synapse"/>
    <property type="evidence" value="ECO:0007669"/>
    <property type="project" value="TreeGrafter"/>
</dbReference>
<feature type="compositionally biased region" description="Polar residues" evidence="2">
    <location>
        <begin position="1084"/>
        <end position="1097"/>
    </location>
</feature>
<evidence type="ECO:0000313" key="4">
    <source>
        <dbReference type="EMBL" id="NWX21102.1"/>
    </source>
</evidence>
<name>A0A7K6UE24_9AVES</name>
<dbReference type="GO" id="GO:0048788">
    <property type="term" value="C:cytoskeleton of presynaptic active zone"/>
    <property type="evidence" value="ECO:0007669"/>
    <property type="project" value="TreeGrafter"/>
</dbReference>
<feature type="domain" description="PDZ" evidence="3">
    <location>
        <begin position="2758"/>
        <end position="2814"/>
    </location>
</feature>
<feature type="compositionally biased region" description="Polar residues" evidence="2">
    <location>
        <begin position="736"/>
        <end position="751"/>
    </location>
</feature>
<feature type="region of interest" description="Disordered" evidence="2">
    <location>
        <begin position="2536"/>
        <end position="2610"/>
    </location>
</feature>
<feature type="compositionally biased region" description="Low complexity" evidence="2">
    <location>
        <begin position="850"/>
        <end position="863"/>
    </location>
</feature>
<feature type="compositionally biased region" description="Basic and acidic residues" evidence="2">
    <location>
        <begin position="89"/>
        <end position="112"/>
    </location>
</feature>
<feature type="non-terminal residue" evidence="4">
    <location>
        <position position="1"/>
    </location>
</feature>
<feature type="compositionally biased region" description="Basic and acidic residues" evidence="2">
    <location>
        <begin position="447"/>
        <end position="460"/>
    </location>
</feature>
<evidence type="ECO:0000259" key="3">
    <source>
        <dbReference type="PROSITE" id="PS50106"/>
    </source>
</evidence>
<protein>
    <submittedName>
        <fullName evidence="4">PCLO protein</fullName>
    </submittedName>
</protein>
<proteinExistence type="predicted"/>
<dbReference type="SUPFAM" id="SSF50156">
    <property type="entry name" value="PDZ domain-like"/>
    <property type="match status" value="1"/>
</dbReference>
<sequence>EKEDDKSDTSSSQQQKSPQGLSDTGYSSDGISSSLGEIPSHIPSDEKDLLRESNKKDTISQESPPSPSDLAKLESTVLSILEAQASTLSDEKSAKSKELYETYGEQTKDQHKTKPLPVTPESYSSDEEDLETIQKGEGTIVEDGKGSASSRADYKEEDGGDDLSARRQRYDSVEDSSESESSPAPRRKRRASVGSSSSDEYKRDDSQGSGDEEDFIRKQIIEMSADEDASGSEDDEFIRNQLKEIGVTESQKKEEVKSKAKGTAGKHRRMARKSSTSYDEDAGRRHSWHDDDDETFDESPEPKYRETKSQDSEELAVTGGGGLRRFKTIELNSTITNKYSEASEQQKGILYFDEEPELEMESLTDSPEDRSRGEGSSSLHASSFTPGTSPTSVSSLDEDSDSSPSHKKLGGESKQQRKARHRSHGPLLPTIEDSSEEEELREEEELLKEQEKQRELEQQQRKSSSKKSKKDKDELRAQRRREHPKTPPSNLSPIEDASPTEELRQAAEMEELHRSSCSEYSPSIESDPEGFEISPEKIIEVQKVYKLPTAVSLYSPTDEQPIGLSKEESGQKALKSAEEVYEEMMHKTHKPKSFQIANEKDEVFEKESLYGGMLIEDYIYESLVEDTYNGTIDTNLVMRQDESNEYTQQRGKEKKIRASEQIFEEPQKITDLQKDYYSVETLHSIVPQEDIVSSSYIIPESHEIVVLDSTVTSTTEEKQLLDAEAAYEELMKKQKTQLTPGSSPTQPTSGFVATPDTKISSAGEIVDSTSLTSSTTSAISDVSPVSSTALSIPDVKITQHFTAEEIEDEYLTDYAREIQEIISHETSILTYSETSEGAASVLPSDTASLTSSTSSVCTTDSSSPIDSATTGYGDTADAVSKIADSDSVGIITQVPLTSTKEYSEVSMPYDSTAGAAVKPYIASDMEGVDQAAVCLPETAPSVVATTVIKPKQYAADTITFDTSKTEKEAAIKIKSTVEADIVKIHHGDSHKELGVDMTRINLTSATSEQPPVCIASVPVTEPASETSSVPTPSVVSKTSMVSVPSSTPAVASKPAETHPKPTGLSLTSSMTLNLVSAAEYKIASPTSPLSPHSNKSSPRLAKPSQETYVVITLPSEPGTPTEAITSQAVTGWPLEAPSKEQIPQPMQPVFTPSMKTMEIQSIADQSMHISSALQAIPVTTQSTFEKIPSSKAEVVTTEVTKTTVSVVKAPVPGFGLGSVAITIPPVPLHIVDQPRYRENGRFHPLGDVIDLRTLTKMDIEMRDSSMDLSAVSMDVRRQMPASDTCGRPVSTIQPAIINLSTACVADPSLSLVTDTVAVVTCTATVSYTATKDTFVDLGHAMTMPLQLTTSKHFEPAYRVTGSQSFSAGRDEVPINLSLGTSTHAETWATTKPVTVPPVGVTNGWTDLPTSQEPMDSGAVDLSTAKSHRTVVTMDETTSGIMTAVIEDDEKPVDLTAGRRAVCCDVVYKLPFGRSCTAQQPPTTLPEDRFGYRDDHYQYDRSGSYSYRGMGGMKPSMSDTNLSEAGLFAYKSKNSFDYRVGATDAALQLEQFQQLQQQLHQQLEEQKIRQIYQYGYDPSGTVSPQATTDKTLLEGQYATTENGQFWPTDDATTTASGVLGIEIPQSQTWYTVQSDGITQYVPRSGILSSVSEMSLKDIDVREEKQLKKRSSMPKLRGPYEELEETMEEEPRCFKKIVDSGVQTDDEDGADRGYTNRRRRSKKSVDTSVQTDDEDQDEWDLSSRSRRKPRVGKYSESTTEADKAKQFSKVSSIAVQTVAEISVQTEPVGTIRTPSIRARLDAKVEIIKHISAPEKTYKGESLGCQTETESDSQSPQYLSASSPQKDKKRPTPLEIGYSSHLHPDSTLQVVPSPPKSPKVLYSPISPVSPSKVIESAFVPYEKPITDDISPQKMLHADIAKVPPSSPKAAKMMQRSMSDPKPLSPTAEDSSRAQFQYTEGFMTKGSSSITPSGTQKKVKRTLPNPPPEEATPGTQSPYTSVGSVSRRRICRTNTMARAKILQDIDRELDLVERESAKLRKKQAELDEEEKEIDAKLRYLEMGINRRKEALLKEREKRERAYLQGVAEERDYMSDSEVNNTRSTRIETQHGLERPRTAPQTEFNQFMPPQTQPETQFAPATSPYAQYQYSSPALPTQAPTQFTQQAHYQQQQPLYHQQVSPYQTQTAFQTGATMSFTPQAQPTPSQQTSYQLPSQMMVIQPKPRQTTLYLEPKITTNYDVIRNQPLMIAPVSTDNNYAVSQLGSKYSTLDLRIGLDERNSIASSPISSISADSFYADIDHHHTPRNYVLIDDIGELTKGTGTLGSSFSLHEKDLTKTDRLLRTSEARRAQEVSDFLAPLQTSSRLHSYVKADEDPMEDPYELKLLKHQIKQEFRRGAESLDHLAGLSQYYHAEGSYRHFPKSEKYSIGRLTLEKQAAKQLPAALLYQKQSKHKKALIDPKLTKFSPIQESRDLEPDYSSYMTSSTSTLGGITTRARLLQDDITFGLRKNITDQQKYMGQPLTSSIGAGLGTALGPTMRSTLQDEADKSYSSGSRSRPSSRPSSVYGLDLSLKRDSSSSSLRLKAQEAEPLDVSFSHAAPSGRTKPTSLPISQSRGRIPIVAQNSEEESPLSPVGQPMGMARAAAGPLPPISADTRDQFGSSHSLPEVQQHMREESRTRGYDRDIAFIMDDFQHAMSDSEAYHLRREETDWFDKPRESRLENGHGFDRRLPEKLPHSRPPSQHQDQVSCINGKPLQYIFPHARLKLLRDPKDHTVSGNGLGIRVVGGKEIPGSSGEIGAYIAKILPGGNAEQTGKLIEG</sequence>
<organism evidence="4 5">
    <name type="scientific">Aegotheles bennettii</name>
    <dbReference type="NCBI Taxonomy" id="48278"/>
    <lineage>
        <taxon>Eukaryota</taxon>
        <taxon>Metazoa</taxon>
        <taxon>Chordata</taxon>
        <taxon>Craniata</taxon>
        <taxon>Vertebrata</taxon>
        <taxon>Euteleostomi</taxon>
        <taxon>Archelosauria</taxon>
        <taxon>Archosauria</taxon>
        <taxon>Dinosauria</taxon>
        <taxon>Saurischia</taxon>
        <taxon>Theropoda</taxon>
        <taxon>Coelurosauria</taxon>
        <taxon>Aves</taxon>
        <taxon>Neognathae</taxon>
        <taxon>Neoaves</taxon>
        <taxon>Strisores</taxon>
        <taxon>Caprimulgiformes</taxon>
        <taxon>Aegothelidae</taxon>
        <taxon>Aegotheles</taxon>
    </lineage>
</organism>
<dbReference type="GO" id="GO:0098882">
    <property type="term" value="F:structural constituent of presynaptic active zone"/>
    <property type="evidence" value="ECO:0007669"/>
    <property type="project" value="TreeGrafter"/>
</dbReference>
<evidence type="ECO:0000313" key="5">
    <source>
        <dbReference type="Proteomes" id="UP000559068"/>
    </source>
</evidence>
<gene>
    <name evidence="4" type="primary">Pclo_1</name>
    <name evidence="4" type="ORF">AEGBEN_R04097</name>
</gene>
<keyword evidence="1" id="KW-0175">Coiled coil</keyword>
<feature type="region of interest" description="Disordered" evidence="2">
    <location>
        <begin position="2651"/>
        <end position="2673"/>
    </location>
</feature>
<feature type="region of interest" description="Disordered" evidence="2">
    <location>
        <begin position="1084"/>
        <end position="1103"/>
    </location>
</feature>
<feature type="region of interest" description="Disordered" evidence="2">
    <location>
        <begin position="1020"/>
        <end position="1066"/>
    </location>
</feature>
<feature type="coiled-coil region" evidence="1">
    <location>
        <begin position="2018"/>
        <end position="2055"/>
    </location>
</feature>
<dbReference type="GO" id="GO:0030424">
    <property type="term" value="C:axon"/>
    <property type="evidence" value="ECO:0007669"/>
    <property type="project" value="TreeGrafter"/>
</dbReference>
<feature type="compositionally biased region" description="Acidic residues" evidence="2">
    <location>
        <begin position="1729"/>
        <end position="1738"/>
    </location>
</feature>
<evidence type="ECO:0000256" key="1">
    <source>
        <dbReference type="SAM" id="Coils"/>
    </source>
</evidence>
<dbReference type="PROSITE" id="PS50106">
    <property type="entry name" value="PDZ"/>
    <property type="match status" value="1"/>
</dbReference>
<feature type="compositionally biased region" description="Basic and acidic residues" evidence="2">
    <location>
        <begin position="1687"/>
        <end position="1696"/>
    </location>
</feature>
<reference evidence="4 5" key="1">
    <citation type="submission" date="2019-09" db="EMBL/GenBank/DDBJ databases">
        <title>Bird 10,000 Genomes (B10K) Project - Family phase.</title>
        <authorList>
            <person name="Zhang G."/>
        </authorList>
    </citation>
    <scope>NUCLEOTIDE SEQUENCE [LARGE SCALE GENOMIC DNA]</scope>
    <source>
        <strain evidence="4">B10K-DU-029-76</strain>
        <tissue evidence="4">Heart</tissue>
    </source>
</reference>
<dbReference type="EMBL" id="VZRW01010206">
    <property type="protein sequence ID" value="NWX21102.1"/>
    <property type="molecule type" value="Genomic_DNA"/>
</dbReference>
<feature type="compositionally biased region" description="Low complexity" evidence="2">
    <location>
        <begin position="1020"/>
        <end position="1054"/>
    </location>
</feature>
<feature type="compositionally biased region" description="Basic and acidic residues" evidence="2">
    <location>
        <begin position="2710"/>
        <end position="2730"/>
    </location>
</feature>
<feature type="region of interest" description="Disordered" evidence="2">
    <location>
        <begin position="1"/>
        <end position="529"/>
    </location>
</feature>
<dbReference type="Proteomes" id="UP000559068">
    <property type="component" value="Unassembled WGS sequence"/>
</dbReference>
<dbReference type="Gene3D" id="2.30.42.10">
    <property type="match status" value="1"/>
</dbReference>
<dbReference type="PANTHER" id="PTHR14113">
    <property type="entry name" value="PICCOLO/BASSOON"/>
    <property type="match status" value="1"/>
</dbReference>
<dbReference type="GO" id="GO:0098978">
    <property type="term" value="C:glutamatergic synapse"/>
    <property type="evidence" value="ECO:0007669"/>
    <property type="project" value="TreeGrafter"/>
</dbReference>
<dbReference type="PANTHER" id="PTHR14113:SF6">
    <property type="entry name" value="PROTEIN PICCOLO"/>
    <property type="match status" value="1"/>
</dbReference>
<feature type="compositionally biased region" description="Basic and acidic residues" evidence="2">
    <location>
        <begin position="43"/>
        <end position="59"/>
    </location>
</feature>
<feature type="compositionally biased region" description="Polar residues" evidence="2">
    <location>
        <begin position="1961"/>
        <end position="1972"/>
    </location>
</feature>
<feature type="compositionally biased region" description="Polar residues" evidence="2">
    <location>
        <begin position="18"/>
        <end position="35"/>
    </location>
</feature>
<feature type="region of interest" description="Disordered" evidence="2">
    <location>
        <begin position="1816"/>
        <end position="1883"/>
    </location>
</feature>
<feature type="compositionally biased region" description="Low complexity" evidence="2">
    <location>
        <begin position="2544"/>
        <end position="2565"/>
    </location>
</feature>
<feature type="compositionally biased region" description="Polar residues" evidence="2">
    <location>
        <begin position="330"/>
        <end position="346"/>
    </location>
</feature>
<feature type="compositionally biased region" description="Polar residues" evidence="2">
    <location>
        <begin position="1989"/>
        <end position="2000"/>
    </location>
</feature>
<feature type="compositionally biased region" description="Basic and acidic residues" evidence="2">
    <location>
        <begin position="501"/>
        <end position="516"/>
    </location>
</feature>
<feature type="region of interest" description="Disordered" evidence="2">
    <location>
        <begin position="1921"/>
        <end position="2002"/>
    </location>
</feature>
<feature type="region of interest" description="Disordered" evidence="2">
    <location>
        <begin position="2710"/>
        <end position="2742"/>
    </location>
</feature>
<evidence type="ECO:0000256" key="2">
    <source>
        <dbReference type="SAM" id="MobiDB-lite"/>
    </source>
</evidence>
<comment type="caution">
    <text evidence="4">The sequence shown here is derived from an EMBL/GenBank/DDBJ whole genome shotgun (WGS) entry which is preliminary data.</text>
</comment>
<feature type="compositionally biased region" description="Polar residues" evidence="2">
    <location>
        <begin position="374"/>
        <end position="391"/>
    </location>
</feature>
<feature type="compositionally biased region" description="Acidic residues" evidence="2">
    <location>
        <begin position="433"/>
        <end position="446"/>
    </location>
</feature>
<feature type="region of interest" description="Disordered" evidence="2">
    <location>
        <begin position="734"/>
        <end position="756"/>
    </location>
</feature>
<feature type="compositionally biased region" description="Acidic residues" evidence="2">
    <location>
        <begin position="224"/>
        <end position="236"/>
    </location>
</feature>
<dbReference type="GO" id="GO:0035418">
    <property type="term" value="P:protein localization to synapse"/>
    <property type="evidence" value="ECO:0007669"/>
    <property type="project" value="TreeGrafter"/>
</dbReference>
<dbReference type="InterPro" id="IPR052098">
    <property type="entry name" value="Presynaptic_Scaffold_Bsn/Pclo"/>
</dbReference>
<feature type="compositionally biased region" description="Polar residues" evidence="2">
    <location>
        <begin position="1821"/>
        <end position="1841"/>
    </location>
</feature>
<feature type="compositionally biased region" description="Polar residues" evidence="2">
    <location>
        <begin position="2599"/>
        <end position="2610"/>
    </location>
</feature>
<accession>A0A7K6UE24</accession>
<feature type="region of interest" description="Disordered" evidence="2">
    <location>
        <begin position="850"/>
        <end position="870"/>
    </location>
</feature>
<feature type="compositionally biased region" description="Basic and acidic residues" evidence="2">
    <location>
        <begin position="300"/>
        <end position="311"/>
    </location>
</feature>
<dbReference type="InterPro" id="IPR001478">
    <property type="entry name" value="PDZ"/>
</dbReference>
<dbReference type="InterPro" id="IPR036034">
    <property type="entry name" value="PDZ_sf"/>
</dbReference>
<feature type="region of interest" description="Disordered" evidence="2">
    <location>
        <begin position="1663"/>
        <end position="1767"/>
    </location>
</feature>
<feature type="compositionally biased region" description="Acidic residues" evidence="2">
    <location>
        <begin position="290"/>
        <end position="299"/>
    </location>
</feature>
<dbReference type="GO" id="GO:1904071">
    <property type="term" value="P:presynaptic active zone assembly"/>
    <property type="evidence" value="ECO:0007669"/>
    <property type="project" value="TreeGrafter"/>
</dbReference>
<keyword evidence="5" id="KW-1185">Reference proteome</keyword>